<reference evidence="1 2" key="1">
    <citation type="submission" date="2013-03" db="EMBL/GenBank/DDBJ databases">
        <title>Assembly of a new bacterial strain Brevibacillus borstelensis AK1.</title>
        <authorList>
            <person name="Rajan I."/>
            <person name="PoliReddy D."/>
            <person name="Sugumar T."/>
            <person name="Rathinam K."/>
            <person name="Alqarawi S."/>
            <person name="Khalil A.B."/>
            <person name="Sivakumar N."/>
        </authorList>
    </citation>
    <scope>NUCLEOTIDE SEQUENCE [LARGE SCALE GENOMIC DNA]</scope>
    <source>
        <strain evidence="1 2">AK1</strain>
    </source>
</reference>
<comment type="caution">
    <text evidence="1">The sequence shown here is derived from an EMBL/GenBank/DDBJ whole genome shotgun (WGS) entry which is preliminary data.</text>
</comment>
<dbReference type="RefSeq" id="WP_003385931.1">
    <property type="nucleotide sequence ID" value="NZ_APBN01000001.1"/>
</dbReference>
<dbReference type="STRING" id="1300222.I532_01415"/>
<evidence type="ECO:0000313" key="2">
    <source>
        <dbReference type="Proteomes" id="UP000012081"/>
    </source>
</evidence>
<accession>M8DKS6</accession>
<gene>
    <name evidence="1" type="ORF">I532_01415</name>
</gene>
<name>M8DKS6_9BACL</name>
<dbReference type="Proteomes" id="UP000012081">
    <property type="component" value="Unassembled WGS sequence"/>
</dbReference>
<keyword evidence="2" id="KW-1185">Reference proteome</keyword>
<dbReference type="EMBL" id="APBN01000001">
    <property type="protein sequence ID" value="EMT54223.1"/>
    <property type="molecule type" value="Genomic_DNA"/>
</dbReference>
<organism evidence="1 2">
    <name type="scientific">Brevibacillus borstelensis AK1</name>
    <dbReference type="NCBI Taxonomy" id="1300222"/>
    <lineage>
        <taxon>Bacteria</taxon>
        <taxon>Bacillati</taxon>
        <taxon>Bacillota</taxon>
        <taxon>Bacilli</taxon>
        <taxon>Bacillales</taxon>
        <taxon>Paenibacillaceae</taxon>
        <taxon>Brevibacillus</taxon>
    </lineage>
</organism>
<evidence type="ECO:0000313" key="1">
    <source>
        <dbReference type="EMBL" id="EMT54223.1"/>
    </source>
</evidence>
<dbReference type="AlphaFoldDB" id="M8DKS6"/>
<proteinExistence type="predicted"/>
<protein>
    <submittedName>
        <fullName evidence="1">Tail fiber protein</fullName>
    </submittedName>
</protein>
<sequence>MAQLPNTATIKQIITALQEMQAINQKADLVSVIGSPAVSTDDVATIITKLQSAKNTLAANLTAQGQTALPSDSLTSLASKVTAAPVRRWASGTGSFRYSSTDTTHRVSGLAFTPVLVVVDVDYGFPAARWENTIFVNSNGVPRVDYITFISKGFTFLCPGSGSTSLTNYYWIAVE</sequence>
<dbReference type="OrthoDB" id="2476799at2"/>